<reference evidence="2" key="1">
    <citation type="submission" date="2015-05" db="EMBL/GenBank/DDBJ databases">
        <authorList>
            <person name="Urmite Genomes"/>
        </authorList>
    </citation>
    <scope>NUCLEOTIDE SEQUENCE [LARGE SCALE GENOMIC DNA]</scope>
    <source>
        <strain evidence="2">LF1</strain>
    </source>
</reference>
<name>A0A0U1NTS6_9BACI</name>
<protein>
    <submittedName>
        <fullName evidence="1">Uncharacterized protein</fullName>
    </submittedName>
</protein>
<dbReference type="OrthoDB" id="2293953at2"/>
<dbReference type="AlphaFoldDB" id="A0A0U1NTS6"/>
<organism evidence="1 2">
    <name type="scientific">Neobacillus massiliamazoniensis</name>
    <dbReference type="NCBI Taxonomy" id="1499688"/>
    <lineage>
        <taxon>Bacteria</taxon>
        <taxon>Bacillati</taxon>
        <taxon>Bacillota</taxon>
        <taxon>Bacilli</taxon>
        <taxon>Bacillales</taxon>
        <taxon>Bacillaceae</taxon>
        <taxon>Neobacillus</taxon>
    </lineage>
</organism>
<dbReference type="Proteomes" id="UP000199087">
    <property type="component" value="Unassembled WGS sequence"/>
</dbReference>
<accession>A0A0U1NTS6</accession>
<keyword evidence="2" id="KW-1185">Reference proteome</keyword>
<dbReference type="EMBL" id="CVRB01000001">
    <property type="protein sequence ID" value="CRK81434.1"/>
    <property type="molecule type" value="Genomic_DNA"/>
</dbReference>
<dbReference type="STRING" id="1499688.BN000_01336"/>
<sequence length="179" mass="19668">MISSLMGLGASLIAPKLFSYINDQKIEVVHAMPGRVRLKCDQWKDGTVSSHLEQTFRQLHIVKHVEASPITGSLLIEFVVPNLTSQQFEELLELAVNTSVNAFPHVEAQLMKTMKNTISSVDGLIKKRTAGKADVDSLLSLFLLIYGVIGLPANPAFSSSLLYWSYTIITKEKGNGHAT</sequence>
<gene>
    <name evidence="1" type="ORF">BN000_01336</name>
</gene>
<evidence type="ECO:0000313" key="1">
    <source>
        <dbReference type="EMBL" id="CRK81434.1"/>
    </source>
</evidence>
<dbReference type="Pfam" id="PF19991">
    <property type="entry name" value="HMA_2"/>
    <property type="match status" value="1"/>
</dbReference>
<dbReference type="RefSeq" id="WP_090632452.1">
    <property type="nucleotide sequence ID" value="NZ_CVRB01000001.1"/>
</dbReference>
<evidence type="ECO:0000313" key="2">
    <source>
        <dbReference type="Proteomes" id="UP000199087"/>
    </source>
</evidence>
<proteinExistence type="predicted"/>